<reference evidence="2 3" key="1">
    <citation type="submission" date="2018-03" db="EMBL/GenBank/DDBJ databases">
        <title>Genomic Encyclopedia of Type Strains, Phase III (KMG-III): the genomes of soil and plant-associated and newly described type strains.</title>
        <authorList>
            <person name="Whitman W."/>
        </authorList>
    </citation>
    <scope>NUCLEOTIDE SEQUENCE [LARGE SCALE GENOMIC DNA]</scope>
    <source>
        <strain evidence="2 3">CGMCC 4.7104</strain>
    </source>
</reference>
<gene>
    <name evidence="2" type="ORF">B0I32_111176</name>
</gene>
<proteinExistence type="predicted"/>
<keyword evidence="3" id="KW-1185">Reference proteome</keyword>
<dbReference type="Proteomes" id="UP000238312">
    <property type="component" value="Unassembled WGS sequence"/>
</dbReference>
<evidence type="ECO:0000313" key="2">
    <source>
        <dbReference type="EMBL" id="PRX63182.1"/>
    </source>
</evidence>
<accession>A0A2T0MW55</accession>
<feature type="region of interest" description="Disordered" evidence="1">
    <location>
        <begin position="70"/>
        <end position="93"/>
    </location>
</feature>
<sequence>MAANGALLAASGIGDVNKFGQGRYSLTTNTDVTRCALTGMINIDGGDDPGPGSASILVGAVSPRTLFVRTAAPSGPHPRTVDDDRPFSVRISR</sequence>
<evidence type="ECO:0000256" key="1">
    <source>
        <dbReference type="SAM" id="MobiDB-lite"/>
    </source>
</evidence>
<dbReference type="EMBL" id="PVNG01000011">
    <property type="protein sequence ID" value="PRX63182.1"/>
    <property type="molecule type" value="Genomic_DNA"/>
</dbReference>
<dbReference type="OrthoDB" id="3481556at2"/>
<comment type="caution">
    <text evidence="2">The sequence shown here is derived from an EMBL/GenBank/DDBJ whole genome shotgun (WGS) entry which is preliminary data.</text>
</comment>
<name>A0A2T0MW55_9ACTN</name>
<protein>
    <submittedName>
        <fullName evidence="2">Uncharacterized protein</fullName>
    </submittedName>
</protein>
<organism evidence="2 3">
    <name type="scientific">Nonomuraea fuscirosea</name>
    <dbReference type="NCBI Taxonomy" id="1291556"/>
    <lineage>
        <taxon>Bacteria</taxon>
        <taxon>Bacillati</taxon>
        <taxon>Actinomycetota</taxon>
        <taxon>Actinomycetes</taxon>
        <taxon>Streptosporangiales</taxon>
        <taxon>Streptosporangiaceae</taxon>
        <taxon>Nonomuraea</taxon>
    </lineage>
</organism>
<dbReference type="RefSeq" id="WP_106243949.1">
    <property type="nucleotide sequence ID" value="NZ_PVNG01000011.1"/>
</dbReference>
<dbReference type="AlphaFoldDB" id="A0A2T0MW55"/>
<evidence type="ECO:0000313" key="3">
    <source>
        <dbReference type="Proteomes" id="UP000238312"/>
    </source>
</evidence>